<proteinExistence type="inferred from homology"/>
<comment type="similarity">
    <text evidence="2 11">Belongs to the acyl-ACP thioesterase family.</text>
</comment>
<keyword evidence="5 11" id="KW-0934">Plastid</keyword>
<sequence length="463" mass="52969">MQLHLPFLLFLLQPYVNLRFLAKFKLLYLPYYQLISLPSPSKSKLILALTHKRRYSCKRKISLAMRKMAATSKGGACLSLTEGYLGKQERKNVGVAGEAHRVGIHVWKGTSLRKIQEGRGLLAVKASSSYQSVDQINTKVNGIHVGKRSNSNEWGKGGGVAVDIPIHSFKLGRFVVEDHFVYRQTFVIRSYEIGPDKTATMETLMNLLQETALNHVMSSGLAGDGFGATQEMSRRKLIWVVTRIHIQVEKYSSWGDVVEIDTWVDASGKNGMRRDWIIRDYSTQQIITRATSIWVVMNRETRKLSKIPEQVREEVKPFYLGRKAIDTAKNDNNKIDKLSDATAESLRSGLAFLYAIQPRWSDMDANQHVNNVKYIGWIMESVPLNVLEDYNLRSMTLEYRRECRQSHLLESLTTMNVSVAEDSVTVNTSTHRRDLESTHLLRMQQDKAEIVRARAEWQIKRKH</sequence>
<keyword evidence="16" id="KW-1185">Reference proteome</keyword>
<organism evidence="15 16">
    <name type="scientific">Protea cynaroides</name>
    <dbReference type="NCBI Taxonomy" id="273540"/>
    <lineage>
        <taxon>Eukaryota</taxon>
        <taxon>Viridiplantae</taxon>
        <taxon>Streptophyta</taxon>
        <taxon>Embryophyta</taxon>
        <taxon>Tracheophyta</taxon>
        <taxon>Spermatophyta</taxon>
        <taxon>Magnoliopsida</taxon>
        <taxon>Proteales</taxon>
        <taxon>Proteaceae</taxon>
        <taxon>Protea</taxon>
    </lineage>
</organism>
<keyword evidence="8" id="KW-0809">Transit peptide</keyword>
<evidence type="ECO:0000256" key="10">
    <source>
        <dbReference type="ARBA" id="ARBA00023160"/>
    </source>
</evidence>
<dbReference type="GO" id="GO:0016297">
    <property type="term" value="F:fatty acyl-[ACP] hydrolase activity"/>
    <property type="evidence" value="ECO:0007669"/>
    <property type="project" value="InterPro"/>
</dbReference>
<dbReference type="InterPro" id="IPR029069">
    <property type="entry name" value="HotDog_dom_sf"/>
</dbReference>
<feature type="domain" description="Acyl-ACP thioesterase N-terminal hotdog" evidence="13">
    <location>
        <begin position="181"/>
        <end position="314"/>
    </location>
</feature>
<dbReference type="Proteomes" id="UP001141806">
    <property type="component" value="Unassembled WGS sequence"/>
</dbReference>
<comment type="subcellular location">
    <subcellularLocation>
        <location evidence="1 11">Plastid</location>
        <location evidence="1 11">Chloroplast</location>
    </subcellularLocation>
</comment>
<comment type="caution">
    <text evidence="15">The sequence shown here is derived from an EMBL/GenBank/DDBJ whole genome shotgun (WGS) entry which is preliminary data.</text>
</comment>
<keyword evidence="12" id="KW-0732">Signal</keyword>
<accession>A0A9Q0K268</accession>
<protein>
    <recommendedName>
        <fullName evidence="11">Acyl-[acyl-carrier-protein] hydrolase</fullName>
        <ecNumber evidence="11">3.1.2.-</ecNumber>
    </recommendedName>
</protein>
<evidence type="ECO:0000256" key="4">
    <source>
        <dbReference type="ARBA" id="ARBA00022528"/>
    </source>
</evidence>
<evidence type="ECO:0000256" key="5">
    <source>
        <dbReference type="ARBA" id="ARBA00022640"/>
    </source>
</evidence>
<evidence type="ECO:0000256" key="2">
    <source>
        <dbReference type="ARBA" id="ARBA00006500"/>
    </source>
</evidence>
<dbReference type="GO" id="GO:0009507">
    <property type="term" value="C:chloroplast"/>
    <property type="evidence" value="ECO:0007669"/>
    <property type="project" value="UniProtKB-SubCell"/>
</dbReference>
<evidence type="ECO:0000256" key="6">
    <source>
        <dbReference type="ARBA" id="ARBA00022801"/>
    </source>
</evidence>
<keyword evidence="7 11" id="KW-0276">Fatty acid metabolism</keyword>
<dbReference type="GO" id="GO:0000036">
    <property type="term" value="F:acyl carrier activity"/>
    <property type="evidence" value="ECO:0007669"/>
    <property type="project" value="TreeGrafter"/>
</dbReference>
<comment type="function">
    <text evidence="11">Plays an essential role in chain termination during de novo fatty acid synthesis.</text>
</comment>
<dbReference type="OrthoDB" id="618395at2759"/>
<dbReference type="AlphaFoldDB" id="A0A9Q0K268"/>
<evidence type="ECO:0000313" key="15">
    <source>
        <dbReference type="EMBL" id="KAJ4961084.1"/>
    </source>
</evidence>
<dbReference type="Pfam" id="PF01643">
    <property type="entry name" value="Acyl-ACP_TE"/>
    <property type="match status" value="1"/>
</dbReference>
<evidence type="ECO:0000256" key="1">
    <source>
        <dbReference type="ARBA" id="ARBA00004229"/>
    </source>
</evidence>
<feature type="domain" description="Acyl-ACP thioesterase-like C-terminal" evidence="14">
    <location>
        <begin position="355"/>
        <end position="458"/>
    </location>
</feature>
<evidence type="ECO:0000256" key="9">
    <source>
        <dbReference type="ARBA" id="ARBA00023098"/>
    </source>
</evidence>
<dbReference type="SUPFAM" id="SSF54637">
    <property type="entry name" value="Thioesterase/thiol ester dehydrase-isomerase"/>
    <property type="match status" value="2"/>
</dbReference>
<evidence type="ECO:0000256" key="8">
    <source>
        <dbReference type="ARBA" id="ARBA00022946"/>
    </source>
</evidence>
<dbReference type="EC" id="3.1.2.-" evidence="11"/>
<evidence type="ECO:0000313" key="16">
    <source>
        <dbReference type="Proteomes" id="UP001141806"/>
    </source>
</evidence>
<dbReference type="CDD" id="cd00586">
    <property type="entry name" value="4HBT"/>
    <property type="match status" value="1"/>
</dbReference>
<dbReference type="PANTHER" id="PTHR31727:SF5">
    <property type="entry name" value="ACYL-[ACYL-CARRIER-PROTEIN] HYDROLASE"/>
    <property type="match status" value="1"/>
</dbReference>
<gene>
    <name evidence="15" type="ORF">NE237_020994</name>
</gene>
<dbReference type="FunFam" id="3.10.129.10:FF:000014">
    <property type="entry name" value="Acyl-[acyl-carrier-protein] hydrolase"/>
    <property type="match status" value="1"/>
</dbReference>
<evidence type="ECO:0000259" key="14">
    <source>
        <dbReference type="Pfam" id="PF20791"/>
    </source>
</evidence>
<keyword evidence="10 11" id="KW-0275">Fatty acid biosynthesis</keyword>
<keyword evidence="9 11" id="KW-0443">Lipid metabolism</keyword>
<evidence type="ECO:0000256" key="7">
    <source>
        <dbReference type="ARBA" id="ARBA00022832"/>
    </source>
</evidence>
<feature type="signal peptide" evidence="12">
    <location>
        <begin position="1"/>
        <end position="18"/>
    </location>
</feature>
<name>A0A9Q0K268_9MAGN</name>
<dbReference type="InterPro" id="IPR002864">
    <property type="entry name" value="Acyl-ACP_thioesterase_NHD"/>
</dbReference>
<keyword evidence="6 11" id="KW-0378">Hydrolase</keyword>
<dbReference type="Gene3D" id="3.10.129.10">
    <property type="entry name" value="Hotdog Thioesterase"/>
    <property type="match status" value="1"/>
</dbReference>
<dbReference type="InterPro" id="IPR045023">
    <property type="entry name" value="FATA/B"/>
</dbReference>
<evidence type="ECO:0000256" key="12">
    <source>
        <dbReference type="SAM" id="SignalP"/>
    </source>
</evidence>
<evidence type="ECO:0000259" key="13">
    <source>
        <dbReference type="Pfam" id="PF01643"/>
    </source>
</evidence>
<keyword evidence="3 11" id="KW-0444">Lipid biosynthesis</keyword>
<evidence type="ECO:0000256" key="11">
    <source>
        <dbReference type="RuleBase" id="RU363096"/>
    </source>
</evidence>
<keyword evidence="4 11" id="KW-0150">Chloroplast</keyword>
<dbReference type="PANTHER" id="PTHR31727">
    <property type="entry name" value="OLEOYL-ACYL CARRIER PROTEIN THIOESTERASE 1, CHLOROPLASTIC"/>
    <property type="match status" value="1"/>
</dbReference>
<evidence type="ECO:0000256" key="3">
    <source>
        <dbReference type="ARBA" id="ARBA00022516"/>
    </source>
</evidence>
<dbReference type="InterPro" id="IPR049427">
    <property type="entry name" value="Acyl-ACP_TE_C"/>
</dbReference>
<dbReference type="EMBL" id="JAMYWD010000009">
    <property type="protein sequence ID" value="KAJ4961084.1"/>
    <property type="molecule type" value="Genomic_DNA"/>
</dbReference>
<dbReference type="Pfam" id="PF20791">
    <property type="entry name" value="Acyl-ACP_TE_C"/>
    <property type="match status" value="1"/>
</dbReference>
<feature type="chain" id="PRO_5040165057" description="Acyl-[acyl-carrier-protein] hydrolase" evidence="12">
    <location>
        <begin position="19"/>
        <end position="463"/>
    </location>
</feature>
<reference evidence="15" key="1">
    <citation type="journal article" date="2023" name="Plant J.">
        <title>The genome of the king protea, Protea cynaroides.</title>
        <authorList>
            <person name="Chang J."/>
            <person name="Duong T.A."/>
            <person name="Schoeman C."/>
            <person name="Ma X."/>
            <person name="Roodt D."/>
            <person name="Barker N."/>
            <person name="Li Z."/>
            <person name="Van de Peer Y."/>
            <person name="Mizrachi E."/>
        </authorList>
    </citation>
    <scope>NUCLEOTIDE SEQUENCE</scope>
    <source>
        <tissue evidence="15">Young leaves</tissue>
    </source>
</reference>